<dbReference type="InterPro" id="IPR003607">
    <property type="entry name" value="HD/PDEase_dom"/>
</dbReference>
<dbReference type="InterPro" id="IPR006674">
    <property type="entry name" value="HD_domain"/>
</dbReference>
<dbReference type="EMBL" id="LNQE01001374">
    <property type="protein sequence ID" value="KUG18565.1"/>
    <property type="molecule type" value="Genomic_DNA"/>
</dbReference>
<dbReference type="Gene3D" id="1.10.3210.10">
    <property type="entry name" value="Hypothetical protein af1432"/>
    <property type="match status" value="1"/>
</dbReference>
<keyword evidence="2" id="KW-0378">Hydrolase</keyword>
<reference evidence="2" key="1">
    <citation type="journal article" date="2015" name="Proc. Natl. Acad. Sci. U.S.A.">
        <title>Networks of energetic and metabolic interactions define dynamics in microbial communities.</title>
        <authorList>
            <person name="Embree M."/>
            <person name="Liu J.K."/>
            <person name="Al-Bassam M.M."/>
            <person name="Zengler K."/>
        </authorList>
    </citation>
    <scope>NUCLEOTIDE SEQUENCE</scope>
</reference>
<accession>A0A0W8FCI2</accession>
<dbReference type="InterPro" id="IPR050135">
    <property type="entry name" value="dGTPase-like"/>
</dbReference>
<organism evidence="2">
    <name type="scientific">hydrocarbon metagenome</name>
    <dbReference type="NCBI Taxonomy" id="938273"/>
    <lineage>
        <taxon>unclassified sequences</taxon>
        <taxon>metagenomes</taxon>
        <taxon>ecological metagenomes</taxon>
    </lineage>
</organism>
<sequence>MTEVRDPVHGYVKLEGLALEIANTPQMQRLRWIKQLGLANLVYPGANHTRFEHSLGAYHMAFLLTDHLGLDEDDRLLVGAAALLHDVGHGPLSHATESALAPFLRTEHESVIEILKKGELGEVLDRHGLKPTDIQSFIHGQGKGQIVSGEIDVDRMDYLIRDAHYTGVAYGVIDRLRLLQKMTLHQGQLAVEAGGVQAATSLLISRLLMHPAVYYHHVCRISECMISSGIRRMIEDGISSAAKVKEMDDIQLFTALDTADGYPAEMASRIRTRKLFKRAVYVDLERLEPSLQRVSEKIIAQEIAAEAGVDQGSILVDNPPLPDSSEGNFPALVGEETRPLRMVSPLVSILERAQRATWRFGVYAPAELRDDVAKAARRCLNLKKSTVQHTFSDIDNDYL</sequence>
<comment type="caution">
    <text evidence="2">The sequence shown here is derived from an EMBL/GenBank/DDBJ whole genome shotgun (WGS) entry which is preliminary data.</text>
</comment>
<dbReference type="PANTHER" id="PTHR11373:SF4">
    <property type="entry name" value="DEOXYNUCLEOSIDE TRIPHOSPHATE TRIPHOSPHOHYDROLASE SAMHD1"/>
    <property type="match status" value="1"/>
</dbReference>
<dbReference type="SUPFAM" id="SSF109604">
    <property type="entry name" value="HD-domain/PDEase-like"/>
    <property type="match status" value="1"/>
</dbReference>
<evidence type="ECO:0000259" key="1">
    <source>
        <dbReference type="SMART" id="SM00471"/>
    </source>
</evidence>
<gene>
    <name evidence="2" type="ORF">ASZ90_011695</name>
</gene>
<feature type="domain" description="HD/PDEase" evidence="1">
    <location>
        <begin position="46"/>
        <end position="168"/>
    </location>
</feature>
<dbReference type="AlphaFoldDB" id="A0A0W8FCI2"/>
<dbReference type="PANTHER" id="PTHR11373">
    <property type="entry name" value="DEOXYNUCLEOSIDE TRIPHOSPHATE TRIPHOSPHOHYDROLASE"/>
    <property type="match status" value="1"/>
</dbReference>
<dbReference type="GO" id="GO:0006203">
    <property type="term" value="P:dGTP catabolic process"/>
    <property type="evidence" value="ECO:0007669"/>
    <property type="project" value="TreeGrafter"/>
</dbReference>
<dbReference type="CDD" id="cd00077">
    <property type="entry name" value="HDc"/>
    <property type="match status" value="1"/>
</dbReference>
<protein>
    <submittedName>
        <fullName evidence="2">Putative dntp triphosphohydrolase, archaeal subgroup</fullName>
    </submittedName>
</protein>
<dbReference type="GO" id="GO:0008832">
    <property type="term" value="F:dGTPase activity"/>
    <property type="evidence" value="ECO:0007669"/>
    <property type="project" value="TreeGrafter"/>
</dbReference>
<name>A0A0W8FCI2_9ZZZZ</name>
<evidence type="ECO:0000313" key="2">
    <source>
        <dbReference type="EMBL" id="KUG18565.1"/>
    </source>
</evidence>
<dbReference type="Pfam" id="PF01966">
    <property type="entry name" value="HD"/>
    <property type="match status" value="1"/>
</dbReference>
<dbReference type="SMART" id="SM00471">
    <property type="entry name" value="HDc"/>
    <property type="match status" value="1"/>
</dbReference>
<dbReference type="InterPro" id="IPR045509">
    <property type="entry name" value="HD_assoc_2"/>
</dbReference>
<proteinExistence type="predicted"/>
<dbReference type="Pfam" id="PF19276">
    <property type="entry name" value="HD_assoc_2"/>
    <property type="match status" value="1"/>
</dbReference>